<feature type="region of interest" description="Disordered" evidence="1">
    <location>
        <begin position="94"/>
        <end position="169"/>
    </location>
</feature>
<evidence type="ECO:0000313" key="2">
    <source>
        <dbReference type="EMBL" id="QHT88756.1"/>
    </source>
</evidence>
<protein>
    <submittedName>
        <fullName evidence="2">Uncharacterized protein</fullName>
    </submittedName>
</protein>
<dbReference type="AlphaFoldDB" id="A0A6C0I8U4"/>
<sequence length="233" mass="27470">MSDDLVNQITLNFLISKHQLQKLNKKIKQKEEDGLKTDMEIYKDQIVELFTKMINDELPDDLLEDVKHSYNYFIEKSIYYLKMRLQADTSASDKTVASLEEEETVASLEEEEEDKSSSDKEDEEEDEEEDEDEDEEDEEDEETVASLEEEKPACPTVYKKTNKNTKSKGVDDIQQLPLDWFNKVRQSYKQNQIIPRQKDKEFVLESPTNYKNIEKKNISNLYEVKTKNKKDTK</sequence>
<dbReference type="EMBL" id="MN740122">
    <property type="protein sequence ID" value="QHT88756.1"/>
    <property type="molecule type" value="Genomic_DNA"/>
</dbReference>
<evidence type="ECO:0000256" key="1">
    <source>
        <dbReference type="SAM" id="MobiDB-lite"/>
    </source>
</evidence>
<proteinExistence type="predicted"/>
<organism evidence="2">
    <name type="scientific">viral metagenome</name>
    <dbReference type="NCBI Taxonomy" id="1070528"/>
    <lineage>
        <taxon>unclassified sequences</taxon>
        <taxon>metagenomes</taxon>
        <taxon>organismal metagenomes</taxon>
    </lineage>
</organism>
<reference evidence="2" key="1">
    <citation type="journal article" date="2020" name="Nature">
        <title>Giant virus diversity and host interactions through global metagenomics.</title>
        <authorList>
            <person name="Schulz F."/>
            <person name="Roux S."/>
            <person name="Paez-Espino D."/>
            <person name="Jungbluth S."/>
            <person name="Walsh D.A."/>
            <person name="Denef V.J."/>
            <person name="McMahon K.D."/>
            <person name="Konstantinidis K.T."/>
            <person name="Eloe-Fadrosh E.A."/>
            <person name="Kyrpides N.C."/>
            <person name="Woyke T."/>
        </authorList>
    </citation>
    <scope>NUCLEOTIDE SEQUENCE</scope>
    <source>
        <strain evidence="2">GVMAG-M-3300023184-51</strain>
    </source>
</reference>
<accession>A0A6C0I8U4</accession>
<name>A0A6C0I8U4_9ZZZZ</name>
<feature type="compositionally biased region" description="Acidic residues" evidence="1">
    <location>
        <begin position="99"/>
        <end position="143"/>
    </location>
</feature>